<reference evidence="1 2" key="1">
    <citation type="journal article" date="2015" name="Nature">
        <title>rRNA introns, odd ribosomes, and small enigmatic genomes across a large radiation of phyla.</title>
        <authorList>
            <person name="Brown C.T."/>
            <person name="Hug L.A."/>
            <person name="Thomas B.C."/>
            <person name="Sharon I."/>
            <person name="Castelle C.J."/>
            <person name="Singh A."/>
            <person name="Wilkins M.J."/>
            <person name="Williams K.H."/>
            <person name="Banfield J.F."/>
        </authorList>
    </citation>
    <scope>NUCLEOTIDE SEQUENCE [LARGE SCALE GENOMIC DNA]</scope>
</reference>
<protein>
    <submittedName>
        <fullName evidence="1">Uncharacterized protein</fullName>
    </submittedName>
</protein>
<dbReference type="Proteomes" id="UP000034810">
    <property type="component" value="Unassembled WGS sequence"/>
</dbReference>
<gene>
    <name evidence="1" type="ORF">UV58_C0013G0014</name>
</gene>
<evidence type="ECO:0000313" key="1">
    <source>
        <dbReference type="EMBL" id="KKS82071.1"/>
    </source>
</evidence>
<dbReference type="EMBL" id="LCFA01000013">
    <property type="protein sequence ID" value="KKS82071.1"/>
    <property type="molecule type" value="Genomic_DNA"/>
</dbReference>
<proteinExistence type="predicted"/>
<dbReference type="AlphaFoldDB" id="A0A0G1EGA9"/>
<comment type="caution">
    <text evidence="1">The sequence shown here is derived from an EMBL/GenBank/DDBJ whole genome shotgun (WGS) entry which is preliminary data.</text>
</comment>
<name>A0A0G1EGA9_9BACT</name>
<organism evidence="1 2">
    <name type="scientific">Candidatus Wolfebacteria bacterium GW2011_GWC1_43_10</name>
    <dbReference type="NCBI Taxonomy" id="1619011"/>
    <lineage>
        <taxon>Bacteria</taxon>
        <taxon>Candidatus Wolfeibacteriota</taxon>
    </lineage>
</organism>
<accession>A0A0G1EGA9</accession>
<sequence>MGKVEIWTKQRRKLKIEYEKRGITTCELRFPGCWFDNALGFAHRYKRSDPRCEHTFKGTILACNPCHDKIEYDRELTRASFNKLRGILYE</sequence>
<evidence type="ECO:0000313" key="2">
    <source>
        <dbReference type="Proteomes" id="UP000034810"/>
    </source>
</evidence>